<dbReference type="Gene3D" id="3.30.365.10">
    <property type="entry name" value="Aldehyde oxidase/xanthine dehydrogenase, molybdopterin binding domain"/>
    <property type="match status" value="4"/>
</dbReference>
<dbReference type="GO" id="GO:0016491">
    <property type="term" value="F:oxidoreductase activity"/>
    <property type="evidence" value="ECO:0007669"/>
    <property type="project" value="UniProtKB-KW"/>
</dbReference>
<evidence type="ECO:0000256" key="2">
    <source>
        <dbReference type="ARBA" id="ARBA00022723"/>
    </source>
</evidence>
<feature type="domain" description="2Fe-2S ferredoxin-type" evidence="5">
    <location>
        <begin position="22"/>
        <end position="96"/>
    </location>
</feature>
<dbReference type="Pfam" id="PF01799">
    <property type="entry name" value="Fer2_2"/>
    <property type="match status" value="1"/>
</dbReference>
<dbReference type="SUPFAM" id="SSF54292">
    <property type="entry name" value="2Fe-2S ferredoxin-like"/>
    <property type="match status" value="1"/>
</dbReference>
<dbReference type="Gene3D" id="3.10.20.30">
    <property type="match status" value="1"/>
</dbReference>
<dbReference type="InterPro" id="IPR036856">
    <property type="entry name" value="Ald_Oxase/Xan_DH_a/b_sf"/>
</dbReference>
<organism evidence="6 7">
    <name type="scientific">Austwickia chelonae NBRC 105200</name>
    <dbReference type="NCBI Taxonomy" id="1184607"/>
    <lineage>
        <taxon>Bacteria</taxon>
        <taxon>Bacillati</taxon>
        <taxon>Actinomycetota</taxon>
        <taxon>Actinomycetes</taxon>
        <taxon>Micrococcales</taxon>
        <taxon>Dermatophilaceae</taxon>
        <taxon>Austwickia</taxon>
    </lineage>
</organism>
<dbReference type="EMBL" id="BAGZ01000001">
    <property type="protein sequence ID" value="GAB76609.1"/>
    <property type="molecule type" value="Genomic_DNA"/>
</dbReference>
<dbReference type="SUPFAM" id="SSF56003">
    <property type="entry name" value="Molybdenum cofactor-binding domain"/>
    <property type="match status" value="1"/>
</dbReference>
<dbReference type="PANTHER" id="PTHR11908">
    <property type="entry name" value="XANTHINE DEHYDROGENASE"/>
    <property type="match status" value="1"/>
</dbReference>
<dbReference type="GO" id="GO:0051537">
    <property type="term" value="F:2 iron, 2 sulfur cluster binding"/>
    <property type="evidence" value="ECO:0007669"/>
    <property type="project" value="InterPro"/>
</dbReference>
<protein>
    <submittedName>
        <fullName evidence="6">Putative aldehyde oxidoreductase</fullName>
    </submittedName>
</protein>
<dbReference type="eggNOG" id="COG1529">
    <property type="taxonomic scope" value="Bacteria"/>
</dbReference>
<dbReference type="AlphaFoldDB" id="K6VIQ2"/>
<dbReference type="RefSeq" id="WP_006501359.1">
    <property type="nucleotide sequence ID" value="NZ_BAGZ01000001.1"/>
</dbReference>
<dbReference type="SUPFAM" id="SSF54665">
    <property type="entry name" value="CO dehydrogenase molybdoprotein N-domain-like"/>
    <property type="match status" value="1"/>
</dbReference>
<reference evidence="6 7" key="1">
    <citation type="submission" date="2012-08" db="EMBL/GenBank/DDBJ databases">
        <title>Whole genome shotgun sequence of Austwickia chelonae NBRC 105200.</title>
        <authorList>
            <person name="Yoshida I."/>
            <person name="Hosoyama A."/>
            <person name="Tsuchikane K."/>
            <person name="Katsumata H."/>
            <person name="Ando Y."/>
            <person name="Ohji S."/>
            <person name="Hamada M."/>
            <person name="Tamura T."/>
            <person name="Yamazoe A."/>
            <person name="Yamazaki S."/>
            <person name="Fujita N."/>
        </authorList>
    </citation>
    <scope>NUCLEOTIDE SEQUENCE [LARGE SCALE GENOMIC DNA]</scope>
    <source>
        <strain evidence="6 7">NBRC 105200</strain>
    </source>
</reference>
<dbReference type="Pfam" id="PF01315">
    <property type="entry name" value="Ald_Xan_dh_C"/>
    <property type="match status" value="1"/>
</dbReference>
<dbReference type="Proteomes" id="UP000008495">
    <property type="component" value="Unassembled WGS sequence"/>
</dbReference>
<dbReference type="Pfam" id="PF02738">
    <property type="entry name" value="MoCoBD_1"/>
    <property type="match status" value="1"/>
</dbReference>
<dbReference type="InterPro" id="IPR012675">
    <property type="entry name" value="Beta-grasp_dom_sf"/>
</dbReference>
<dbReference type="eggNOG" id="COG2080">
    <property type="taxonomic scope" value="Bacteria"/>
</dbReference>
<evidence type="ECO:0000313" key="6">
    <source>
        <dbReference type="EMBL" id="GAB76609.1"/>
    </source>
</evidence>
<keyword evidence="7" id="KW-1185">Reference proteome</keyword>
<dbReference type="InterPro" id="IPR017697">
    <property type="entry name" value="Xdh"/>
</dbReference>
<dbReference type="Gene3D" id="1.10.150.120">
    <property type="entry name" value="[2Fe-2S]-binding domain"/>
    <property type="match status" value="1"/>
</dbReference>
<gene>
    <name evidence="6" type="ORF">AUCHE_01_01710</name>
</gene>
<evidence type="ECO:0000256" key="3">
    <source>
        <dbReference type="ARBA" id="ARBA00023002"/>
    </source>
</evidence>
<dbReference type="InterPro" id="IPR001041">
    <property type="entry name" value="2Fe-2S_ferredoxin-type"/>
</dbReference>
<name>K6VIQ2_9MICO</name>
<dbReference type="NCBIfam" id="TIGR03311">
    <property type="entry name" value="Se_dep_XDH"/>
    <property type="match status" value="1"/>
</dbReference>
<dbReference type="InterPro" id="IPR036884">
    <property type="entry name" value="2Fe-2S-bd_dom_sf"/>
</dbReference>
<sequence>MTTENTRRRVPRTRTPDDGATAVHTLFINGEAHQVSEDTELLDLLRDDLRLISVKDGCNQGSCGTCMILVEGKAVRACTQRVKRLAGKRITTVEGLSEREKAVYGHAFGTAGSVQCGFCVPGMVVSAKSLIDANPAPTADEVRHALRTNMCRCTGYQQIVDGVLLAADLLREGREIPAPGQNAGVGEDVLRIDAVEKALGEGQYVDDIEIPGMVHGRHVFTAHPRARILSIDTGAACAMPGVLGIFTAEDIPGERYLGHLYKDWPGMIAVGETTKAIGDTLAMVVAQTRSQAESAAAAVEVEYEVLEPLTSPEAAMAEGAPQIHGEGFTRFGSFVVPEGNICAHEEISRGDIAAGFAASSYVAEATFDLPPQEHAFMETEAAIGIPDGEGIMVITAGQGIYDEYHEVSEYLGLPLEKVRIRSALVGGGFGGKEDMSVQHQAALCAYLTGRPVKVKFSRTDSLNYHPKRHAMKITMKLGCDDQGILQAMQARIVSDTGAYASLGGPVLQRACTHASGPYHYANVSVVGDAVYTNNPPAGAFRGFGVTQSAMAVECLVNDLARQVGLSGWEIRHRNAVRPGQALPNGQIVGADTALVETLEAVRDDFERYEADPELHVGIACAMKNAGVGVGLKDPGRCNLEVIDGVVHARSSAAGIGQGITTVILQMVAETTGLERRHIVVDAPDTSYSPDAGTTTASRQTVFTGQAAREAAQALKRDLDSGLALADLEGKLYEGEFDFETDPIGSTKANPVSHISYGFATQIFVIDTKGEIVQVVAAHDAGRVINPVACEGQVIGGVAMAIGYGVTEYFRCEDGIPQVKLAQLGLVKANQMPPVRAIFVNRADPTYAYGAKGIGEITCCLGAPALQNAYFKKDGLFRLALPLEDTFYRPVRRR</sequence>
<keyword evidence="2" id="KW-0479">Metal-binding</keyword>
<dbReference type="InterPro" id="IPR037165">
    <property type="entry name" value="AldOxase/xan_DH_Mopterin-bd_sf"/>
</dbReference>
<dbReference type="InterPro" id="IPR036010">
    <property type="entry name" value="2Fe-2S_ferredoxin-like_sf"/>
</dbReference>
<dbReference type="PROSITE" id="PS00197">
    <property type="entry name" value="2FE2S_FER_1"/>
    <property type="match status" value="1"/>
</dbReference>
<evidence type="ECO:0000259" key="5">
    <source>
        <dbReference type="PROSITE" id="PS51085"/>
    </source>
</evidence>
<evidence type="ECO:0000313" key="7">
    <source>
        <dbReference type="Proteomes" id="UP000008495"/>
    </source>
</evidence>
<dbReference type="InterPro" id="IPR016208">
    <property type="entry name" value="Ald_Oxase/xanthine_DH-like"/>
</dbReference>
<dbReference type="SUPFAM" id="SSF47741">
    <property type="entry name" value="CO dehydrogenase ISP C-domain like"/>
    <property type="match status" value="1"/>
</dbReference>
<dbReference type="GO" id="GO:0005506">
    <property type="term" value="F:iron ion binding"/>
    <property type="evidence" value="ECO:0007669"/>
    <property type="project" value="InterPro"/>
</dbReference>
<keyword evidence="4" id="KW-0408">Iron</keyword>
<comment type="similarity">
    <text evidence="1">Belongs to the xanthine dehydrogenase family.</text>
</comment>
<dbReference type="Pfam" id="PF00111">
    <property type="entry name" value="Fer2"/>
    <property type="match status" value="1"/>
</dbReference>
<evidence type="ECO:0000256" key="1">
    <source>
        <dbReference type="ARBA" id="ARBA00006849"/>
    </source>
</evidence>
<dbReference type="PROSITE" id="PS51085">
    <property type="entry name" value="2FE2S_FER_2"/>
    <property type="match status" value="1"/>
</dbReference>
<accession>K6VIQ2</accession>
<dbReference type="InterPro" id="IPR046867">
    <property type="entry name" value="AldOxase/xan_DH_MoCoBD2"/>
</dbReference>
<dbReference type="InterPro" id="IPR008274">
    <property type="entry name" value="AldOxase/xan_DH_MoCoBD1"/>
</dbReference>
<dbReference type="Gene3D" id="3.90.1170.50">
    <property type="entry name" value="Aldehyde oxidase/xanthine dehydrogenase, a/b hammerhead"/>
    <property type="match status" value="1"/>
</dbReference>
<dbReference type="Pfam" id="PF20256">
    <property type="entry name" value="MoCoBD_2"/>
    <property type="match status" value="1"/>
</dbReference>
<dbReference type="STRING" id="100225.SAMN05421595_1740"/>
<dbReference type="InterPro" id="IPR000674">
    <property type="entry name" value="Ald_Oxase/Xan_DH_a/b"/>
</dbReference>
<dbReference type="OrthoDB" id="9758509at2"/>
<dbReference type="SMART" id="SM01008">
    <property type="entry name" value="Ald_Xan_dh_C"/>
    <property type="match status" value="1"/>
</dbReference>
<comment type="caution">
    <text evidence="6">The sequence shown here is derived from an EMBL/GenBank/DDBJ whole genome shotgun (WGS) entry which is preliminary data.</text>
</comment>
<dbReference type="InterPro" id="IPR002888">
    <property type="entry name" value="2Fe-2S-bd"/>
</dbReference>
<dbReference type="InterPro" id="IPR006058">
    <property type="entry name" value="2Fe2S_fd_BS"/>
</dbReference>
<dbReference type="PANTHER" id="PTHR11908:SF157">
    <property type="entry name" value="XANTHINE DEHYDROGENASE SUBUNIT D-RELATED"/>
    <property type="match status" value="1"/>
</dbReference>
<evidence type="ECO:0000256" key="4">
    <source>
        <dbReference type="ARBA" id="ARBA00023004"/>
    </source>
</evidence>
<proteinExistence type="inferred from homology"/>
<keyword evidence="3" id="KW-0560">Oxidoreductase</keyword>